<feature type="compositionally biased region" description="Polar residues" evidence="1">
    <location>
        <begin position="18"/>
        <end position="38"/>
    </location>
</feature>
<sequence length="272" mass="31003">MTLLPEHERVKKPEESKIGTQVSNELETFLSAPSSYDPKTTAEKLTAMVEQETKDDPDNYAPHFIYDEILYRVRIVTHDDPQQEKLVKLLAAIKEIRSSKFGADYWHSLDPLGLSIRELWNGELRENSVDSWASLNAFSARLAQVELLNLDDYAIWAMRYSLENGTLGKVSEVTGQVKEGELNPAVLDAHIPAAAVWIFYARSLIWQLSQKNADASASTRGGPTWNGSAGYSVERWNFWKERLEYFSERDDLTEKTRSMARRAKELMENVGQ</sequence>
<protein>
    <submittedName>
        <fullName evidence="2">Uncharacterized protein</fullName>
    </submittedName>
</protein>
<dbReference type="InterPro" id="IPR022085">
    <property type="entry name" value="OpdG"/>
</dbReference>
<evidence type="ECO:0000313" key="2">
    <source>
        <dbReference type="EMBL" id="KAK7442476.1"/>
    </source>
</evidence>
<dbReference type="PANTHER" id="PTHR38797">
    <property type="entry name" value="NUCLEAR PORE COMPLEX PROTEIN NUP85-RELATED"/>
    <property type="match status" value="1"/>
</dbReference>
<dbReference type="EMBL" id="JBANRG010000058">
    <property type="protein sequence ID" value="KAK7442476.1"/>
    <property type="molecule type" value="Genomic_DNA"/>
</dbReference>
<evidence type="ECO:0000256" key="1">
    <source>
        <dbReference type="SAM" id="MobiDB-lite"/>
    </source>
</evidence>
<feature type="region of interest" description="Disordered" evidence="1">
    <location>
        <begin position="1"/>
        <end position="38"/>
    </location>
</feature>
<reference evidence="2 3" key="1">
    <citation type="submission" date="2024-01" db="EMBL/GenBank/DDBJ databases">
        <title>A draft genome for the cacao thread blight pathogen Marasmiellus scandens.</title>
        <authorList>
            <person name="Baruah I.K."/>
            <person name="Leung J."/>
            <person name="Bukari Y."/>
            <person name="Amoako-Attah I."/>
            <person name="Meinhardt L.W."/>
            <person name="Bailey B.A."/>
            <person name="Cohen S.P."/>
        </authorList>
    </citation>
    <scope>NUCLEOTIDE SEQUENCE [LARGE SCALE GENOMIC DNA]</scope>
    <source>
        <strain evidence="2 3">GH-19</strain>
    </source>
</reference>
<name>A0ABR1IYK6_9AGAR</name>
<keyword evidence="3" id="KW-1185">Reference proteome</keyword>
<organism evidence="2 3">
    <name type="scientific">Marasmiellus scandens</name>
    <dbReference type="NCBI Taxonomy" id="2682957"/>
    <lineage>
        <taxon>Eukaryota</taxon>
        <taxon>Fungi</taxon>
        <taxon>Dikarya</taxon>
        <taxon>Basidiomycota</taxon>
        <taxon>Agaricomycotina</taxon>
        <taxon>Agaricomycetes</taxon>
        <taxon>Agaricomycetidae</taxon>
        <taxon>Agaricales</taxon>
        <taxon>Marasmiineae</taxon>
        <taxon>Omphalotaceae</taxon>
        <taxon>Marasmiellus</taxon>
    </lineage>
</organism>
<comment type="caution">
    <text evidence="2">The sequence shown here is derived from an EMBL/GenBank/DDBJ whole genome shotgun (WGS) entry which is preliminary data.</text>
</comment>
<evidence type="ECO:0000313" key="3">
    <source>
        <dbReference type="Proteomes" id="UP001498398"/>
    </source>
</evidence>
<dbReference type="PANTHER" id="PTHR38797:SF4">
    <property type="entry name" value="NUCLEAR PORE COMPLEX PROTEIN NUP85"/>
    <property type="match status" value="1"/>
</dbReference>
<feature type="compositionally biased region" description="Basic and acidic residues" evidence="1">
    <location>
        <begin position="1"/>
        <end position="17"/>
    </location>
</feature>
<proteinExistence type="predicted"/>
<gene>
    <name evidence="2" type="ORF">VKT23_016073</name>
</gene>
<dbReference type="Proteomes" id="UP001498398">
    <property type="component" value="Unassembled WGS sequence"/>
</dbReference>
<dbReference type="Pfam" id="PF12311">
    <property type="entry name" value="DUF3632"/>
    <property type="match status" value="1"/>
</dbReference>
<accession>A0ABR1IYK6</accession>
<dbReference type="InterPro" id="IPR053204">
    <property type="entry name" value="Oxopyrrolidines_Biosynth-assoc"/>
</dbReference>